<keyword evidence="1" id="KW-0732">Signal</keyword>
<name>A0AAV5U458_9BILA</name>
<dbReference type="AlphaFoldDB" id="A0AAV5U458"/>
<evidence type="ECO:0000313" key="4">
    <source>
        <dbReference type="Proteomes" id="UP001432027"/>
    </source>
</evidence>
<evidence type="ECO:0000256" key="1">
    <source>
        <dbReference type="SAM" id="SignalP"/>
    </source>
</evidence>
<feature type="chain" id="PRO_5043977827" description="Ig-like domain-containing protein" evidence="1">
    <location>
        <begin position="26"/>
        <end position="281"/>
    </location>
</feature>
<evidence type="ECO:0000313" key="3">
    <source>
        <dbReference type="EMBL" id="GMT01567.1"/>
    </source>
</evidence>
<protein>
    <recommendedName>
        <fullName evidence="2">Ig-like domain-containing protein</fullName>
    </recommendedName>
</protein>
<keyword evidence="4" id="KW-1185">Reference proteome</keyword>
<sequence>FQETLPSPPMRHIILIFSLISLVASDESSCTSSCSKTSIPQCGTWLSSERMKEVGGLYELGEGVMNVSCAFSSLPRPSSISWLHRPTSTSSWIPFTCSSKDDNIKCSTTAEQKTSSTCILRTSFLNMTGSYKCESKMDIDDSKASSSEVTISVVGIESVEIMDKSMKPGSTGFVEAKICANPQPEIWWSTGDGLVKPGQTLTNFASSHLAKSMERASPDGPASPLAYCYQVRLIVNNVRKGDSLSLLVRSHDGVSTTRIVSSSHTLYSFLSILLICSSLLL</sequence>
<feature type="non-terminal residue" evidence="3">
    <location>
        <position position="1"/>
    </location>
</feature>
<accession>A0AAV5U458</accession>
<reference evidence="3" key="1">
    <citation type="submission" date="2023-10" db="EMBL/GenBank/DDBJ databases">
        <title>Genome assembly of Pristionchus species.</title>
        <authorList>
            <person name="Yoshida K."/>
            <person name="Sommer R.J."/>
        </authorList>
    </citation>
    <scope>NUCLEOTIDE SEQUENCE</scope>
    <source>
        <strain evidence="3">RS0144</strain>
    </source>
</reference>
<gene>
    <name evidence="3" type="ORF">PENTCL1PPCAC_23741</name>
</gene>
<feature type="domain" description="Ig-like" evidence="2">
    <location>
        <begin position="61"/>
        <end position="152"/>
    </location>
</feature>
<dbReference type="Proteomes" id="UP001432027">
    <property type="component" value="Unassembled WGS sequence"/>
</dbReference>
<dbReference type="InterPro" id="IPR007110">
    <property type="entry name" value="Ig-like_dom"/>
</dbReference>
<organism evidence="3 4">
    <name type="scientific">Pristionchus entomophagus</name>
    <dbReference type="NCBI Taxonomy" id="358040"/>
    <lineage>
        <taxon>Eukaryota</taxon>
        <taxon>Metazoa</taxon>
        <taxon>Ecdysozoa</taxon>
        <taxon>Nematoda</taxon>
        <taxon>Chromadorea</taxon>
        <taxon>Rhabditida</taxon>
        <taxon>Rhabditina</taxon>
        <taxon>Diplogasteromorpha</taxon>
        <taxon>Diplogasteroidea</taxon>
        <taxon>Neodiplogasteridae</taxon>
        <taxon>Pristionchus</taxon>
    </lineage>
</organism>
<dbReference type="EMBL" id="BTSX01000005">
    <property type="protein sequence ID" value="GMT01567.1"/>
    <property type="molecule type" value="Genomic_DNA"/>
</dbReference>
<dbReference type="PROSITE" id="PS50835">
    <property type="entry name" value="IG_LIKE"/>
    <property type="match status" value="1"/>
</dbReference>
<proteinExistence type="predicted"/>
<comment type="caution">
    <text evidence="3">The sequence shown here is derived from an EMBL/GenBank/DDBJ whole genome shotgun (WGS) entry which is preliminary data.</text>
</comment>
<feature type="signal peptide" evidence="1">
    <location>
        <begin position="1"/>
        <end position="25"/>
    </location>
</feature>
<evidence type="ECO:0000259" key="2">
    <source>
        <dbReference type="PROSITE" id="PS50835"/>
    </source>
</evidence>